<dbReference type="GO" id="GO:0007346">
    <property type="term" value="P:regulation of mitotic cell cycle"/>
    <property type="evidence" value="ECO:0007669"/>
    <property type="project" value="TreeGrafter"/>
</dbReference>
<dbReference type="InterPro" id="IPR005026">
    <property type="entry name" value="SAPAP"/>
</dbReference>
<keyword evidence="3" id="KW-0812">Transmembrane</keyword>
<feature type="region of interest" description="Disordered" evidence="2">
    <location>
        <begin position="754"/>
        <end position="805"/>
    </location>
</feature>
<dbReference type="GO" id="GO:0031616">
    <property type="term" value="C:spindle pole centrosome"/>
    <property type="evidence" value="ECO:0007669"/>
    <property type="project" value="Ensembl"/>
</dbReference>
<dbReference type="Ensembl" id="ENSCJAT00000075903.2">
    <property type="protein sequence ID" value="ENSCJAP00000057971.2"/>
    <property type="gene ID" value="ENSCJAG00000018306.5"/>
</dbReference>
<feature type="region of interest" description="Disordered" evidence="2">
    <location>
        <begin position="273"/>
        <end position="322"/>
    </location>
</feature>
<reference evidence="4" key="1">
    <citation type="submission" date="2009-03" db="EMBL/GenBank/DDBJ databases">
        <authorList>
            <person name="Warren W."/>
            <person name="Ye L."/>
            <person name="Minx P."/>
            <person name="Worley K."/>
            <person name="Gibbs R."/>
            <person name="Wilson R.K."/>
        </authorList>
    </citation>
    <scope>NUCLEOTIDE SEQUENCE [LARGE SCALE GENOMIC DNA]</scope>
</reference>
<proteinExistence type="inferred from homology"/>
<dbReference type="FunCoup" id="A0A2R8P8Q9">
    <property type="interactions" value="1112"/>
</dbReference>
<name>A0A2R8P8Q9_CALJA</name>
<gene>
    <name evidence="4" type="primary">DLGAP5</name>
</gene>
<dbReference type="Proteomes" id="UP000008225">
    <property type="component" value="Chromosome 10"/>
</dbReference>
<evidence type="ECO:0000256" key="3">
    <source>
        <dbReference type="SAM" id="Phobius"/>
    </source>
</evidence>
<dbReference type="GO" id="GO:0007052">
    <property type="term" value="P:mitotic spindle organization"/>
    <property type="evidence" value="ECO:0007669"/>
    <property type="project" value="TreeGrafter"/>
</dbReference>
<feature type="region of interest" description="Disordered" evidence="2">
    <location>
        <begin position="337"/>
        <end position="384"/>
    </location>
</feature>
<comment type="similarity">
    <text evidence="1">Belongs to the SAPAP family.</text>
</comment>
<accession>A0A2R8P8Q9</accession>
<organism evidence="4 5">
    <name type="scientific">Callithrix jacchus</name>
    <name type="common">White-tufted-ear marmoset</name>
    <name type="synonym">Simia Jacchus</name>
    <dbReference type="NCBI Taxonomy" id="9483"/>
    <lineage>
        <taxon>Eukaryota</taxon>
        <taxon>Metazoa</taxon>
        <taxon>Chordata</taxon>
        <taxon>Craniata</taxon>
        <taxon>Vertebrata</taxon>
        <taxon>Euteleostomi</taxon>
        <taxon>Mammalia</taxon>
        <taxon>Eutheria</taxon>
        <taxon>Euarchontoglires</taxon>
        <taxon>Primates</taxon>
        <taxon>Haplorrhini</taxon>
        <taxon>Platyrrhini</taxon>
        <taxon>Cebidae</taxon>
        <taxon>Callitrichinae</taxon>
        <taxon>Callithrix</taxon>
        <taxon>Callithrix</taxon>
    </lineage>
</organism>
<dbReference type="GO" id="GO:0051382">
    <property type="term" value="P:kinetochore assembly"/>
    <property type="evidence" value="ECO:0007669"/>
    <property type="project" value="TreeGrafter"/>
</dbReference>
<evidence type="ECO:0000313" key="4">
    <source>
        <dbReference type="Ensembl" id="ENSCJAP00000057971.2"/>
    </source>
</evidence>
<protein>
    <submittedName>
        <fullName evidence="4">DLG associated protein 5</fullName>
    </submittedName>
</protein>
<dbReference type="PANTHER" id="PTHR12353:SF1">
    <property type="entry name" value="DISKS LARGE-ASSOCIATED PROTEIN 5"/>
    <property type="match status" value="1"/>
</dbReference>
<dbReference type="STRING" id="9483.ENSCJAP00000057971"/>
<dbReference type="GO" id="GO:0023052">
    <property type="term" value="P:signaling"/>
    <property type="evidence" value="ECO:0007669"/>
    <property type="project" value="InterPro"/>
</dbReference>
<dbReference type="GO" id="GO:0005829">
    <property type="term" value="C:cytosol"/>
    <property type="evidence" value="ECO:0007669"/>
    <property type="project" value="Ensembl"/>
</dbReference>
<dbReference type="GO" id="GO:0008017">
    <property type="term" value="F:microtubule binding"/>
    <property type="evidence" value="ECO:0007669"/>
    <property type="project" value="TreeGrafter"/>
</dbReference>
<evidence type="ECO:0000313" key="5">
    <source>
        <dbReference type="Proteomes" id="UP000008225"/>
    </source>
</evidence>
<dbReference type="GO" id="GO:0051642">
    <property type="term" value="P:centrosome localization"/>
    <property type="evidence" value="ECO:0007669"/>
    <property type="project" value="TreeGrafter"/>
</dbReference>
<sequence>MLDYLHSSSWVRKPFYTQFFTYLPYSSIVHAFLFAVFSMVSPEPLLFCTIASWLSLHRSSKFLFKTPKSVVASYALIISFPLISVTYLFHCAFSYFISEGPEVGQEMNCNLNFLNNENSCKLGFVLFLDRMSSHFASRHRKDLSTEMIRTKIAHRKSLSQKESRHKEYERNRHFGLKDVNIPTLEGRILVELDETSQEFVPEKANVKPKSMKTVLGDQRKQMLQKYKEEKQLQKLKEQREKAKRGIFKVGRYRPDMPCFLLSDQNAVKAEPKKAISSSVRITRSKAKDQMEQTKMDDDSDVQAVRPGQRKTSEKKVSDKEKKVVQPVMPMALRMTRSATEAAKQVPRTVSSTTARKPVRRAANENEPERKVPNKGRPAKNIETKPDKGISCEVYSEENTLDSQTSATNGKDPDGVLSKMENLPEIHSAKMKGKNSFAPKDFTFQPLDGLKTYQVTPMTPRSANAFLTPSYTWTPSKTEVDKSQEATKEILAQKCKTYSTKTVQQDSNKLQCPLGPLTVGHEEHILNKNEATTKDSNDLPIKEVSSLETNEGQISQPYRDVPYFRNILQSETEKLTSHCLEWDRKLDLDIPDDAKDLIRTTVGQTRLLMKERFKQFEGLINDCEYKRGIKETTCTDLDGFWDMVSFQIEDVIHKFNNLTKLEESGWQANNNVNNNTNKNVFRKKVVSGIESKPKQDDTGRIAARNRLAAIKKAMRERIKQEEHAEVVASVIPKEIDKIVFDAGFFRVESPVKSFPGLSVSSECPSQRLRAPKSVSKAVSQSRNEVSLPRKTTSPENDDSENTKSEHVKTTLFLNIPESRNSIVEDAQSPGLPDLIEENHDVNKTNLKMDCLPSERMSLPLLAGGVANDINTNKKEGISDDVKGMELNSSVTSQDILMSSPEKNIASENNVLEQEETKISQSVLLDNKSLITECHLLDSPGLNCSNPFAQLERRHQEHARHISFGGNLITFSPLQPEEF</sequence>
<dbReference type="Bgee" id="ENSCJAG00000018306">
    <property type="expression patterns" value="Expressed in ovary and 6 other cell types or tissues"/>
</dbReference>
<dbReference type="GeneTree" id="ENSGT00940000158652"/>
<keyword evidence="5" id="KW-1185">Reference proteome</keyword>
<reference evidence="4" key="3">
    <citation type="submission" date="2025-09" db="UniProtKB">
        <authorList>
            <consortium name="Ensembl"/>
        </authorList>
    </citation>
    <scope>IDENTIFICATION</scope>
</reference>
<dbReference type="InParanoid" id="A0A2R8P8Q9"/>
<dbReference type="GO" id="GO:0072686">
    <property type="term" value="C:mitotic spindle"/>
    <property type="evidence" value="ECO:0007669"/>
    <property type="project" value="Ensembl"/>
</dbReference>
<evidence type="ECO:0000256" key="2">
    <source>
        <dbReference type="SAM" id="MobiDB-lite"/>
    </source>
</evidence>
<dbReference type="PANTHER" id="PTHR12353">
    <property type="entry name" value="DISKS LARGE-ASSOCIATED PROTEIN DAP SAP90/PSD-95-ASSOCIATED PROTEIN"/>
    <property type="match status" value="1"/>
</dbReference>
<dbReference type="Pfam" id="PF03359">
    <property type="entry name" value="GKAP"/>
    <property type="match status" value="1"/>
</dbReference>
<dbReference type="OMA" id="PFDMPML"/>
<feature type="transmembrane region" description="Helical" evidence="3">
    <location>
        <begin position="74"/>
        <end position="97"/>
    </location>
</feature>
<evidence type="ECO:0000256" key="1">
    <source>
        <dbReference type="ARBA" id="ARBA00008839"/>
    </source>
</evidence>
<keyword evidence="3" id="KW-0472">Membrane</keyword>
<feature type="compositionally biased region" description="Basic and acidic residues" evidence="2">
    <location>
        <begin position="361"/>
        <end position="371"/>
    </location>
</feature>
<feature type="compositionally biased region" description="Basic and acidic residues" evidence="2">
    <location>
        <begin position="285"/>
        <end position="296"/>
    </location>
</feature>
<feature type="compositionally biased region" description="Basic and acidic residues" evidence="2">
    <location>
        <begin position="310"/>
        <end position="322"/>
    </location>
</feature>
<feature type="compositionally biased region" description="Polar residues" evidence="2">
    <location>
        <begin position="775"/>
        <end position="793"/>
    </location>
</feature>
<reference evidence="4" key="2">
    <citation type="submission" date="2025-08" db="UniProtKB">
        <authorList>
            <consortium name="Ensembl"/>
        </authorList>
    </citation>
    <scope>IDENTIFICATION</scope>
</reference>
<dbReference type="AlphaFoldDB" id="A0A2R8P8Q9"/>
<dbReference type="GO" id="GO:0005634">
    <property type="term" value="C:nucleus"/>
    <property type="evidence" value="ECO:0007669"/>
    <property type="project" value="Ensembl"/>
</dbReference>
<keyword evidence="3" id="KW-1133">Transmembrane helix</keyword>
<dbReference type="GO" id="GO:0007059">
    <property type="term" value="P:chromosome segregation"/>
    <property type="evidence" value="ECO:0007669"/>
    <property type="project" value="TreeGrafter"/>
</dbReference>